<dbReference type="SUPFAM" id="SSF52540">
    <property type="entry name" value="P-loop containing nucleoside triphosphate hydrolases"/>
    <property type="match status" value="2"/>
</dbReference>
<dbReference type="GO" id="GO:0005634">
    <property type="term" value="C:nucleus"/>
    <property type="evidence" value="ECO:0007669"/>
    <property type="project" value="TreeGrafter"/>
</dbReference>
<dbReference type="Pfam" id="PF00097">
    <property type="entry name" value="zf-C3HC4"/>
    <property type="match status" value="1"/>
</dbReference>
<dbReference type="SMART" id="SM00490">
    <property type="entry name" value="HELICc"/>
    <property type="match status" value="1"/>
</dbReference>
<evidence type="ECO:0000313" key="15">
    <source>
        <dbReference type="EMBL" id="GMM33989.1"/>
    </source>
</evidence>
<keyword evidence="6" id="KW-0347">Helicase</keyword>
<dbReference type="SMART" id="SM00487">
    <property type="entry name" value="DEXDc"/>
    <property type="match status" value="1"/>
</dbReference>
<dbReference type="GO" id="GO:0016787">
    <property type="term" value="F:hydrolase activity"/>
    <property type="evidence" value="ECO:0007669"/>
    <property type="project" value="UniProtKB-KW"/>
</dbReference>
<keyword evidence="5" id="KW-0378">Hydrolase</keyword>
<keyword evidence="4 9" id="KW-0863">Zinc-finger</keyword>
<dbReference type="GO" id="GO:0000724">
    <property type="term" value="P:double-strand break repair via homologous recombination"/>
    <property type="evidence" value="ECO:0007669"/>
    <property type="project" value="TreeGrafter"/>
</dbReference>
<dbReference type="CDD" id="cd18008">
    <property type="entry name" value="DEXDc_SHPRH-like"/>
    <property type="match status" value="1"/>
</dbReference>
<dbReference type="Gene3D" id="3.30.40.10">
    <property type="entry name" value="Zinc/RING finger domain, C3HC4 (zinc finger)"/>
    <property type="match status" value="1"/>
</dbReference>
<evidence type="ECO:0000313" key="16">
    <source>
        <dbReference type="Proteomes" id="UP001360560"/>
    </source>
</evidence>
<dbReference type="InterPro" id="IPR001841">
    <property type="entry name" value="Znf_RING"/>
</dbReference>
<dbReference type="GeneID" id="90071968"/>
<dbReference type="Proteomes" id="UP001360560">
    <property type="component" value="Unassembled WGS sequence"/>
</dbReference>
<evidence type="ECO:0000256" key="11">
    <source>
        <dbReference type="SAM" id="MobiDB-lite"/>
    </source>
</evidence>
<comment type="caution">
    <text evidence="15">The sequence shown here is derived from an EMBL/GenBank/DDBJ whole genome shotgun (WGS) entry which is preliminary data.</text>
</comment>
<dbReference type="InterPro" id="IPR014001">
    <property type="entry name" value="Helicase_ATP-bd"/>
</dbReference>
<evidence type="ECO:0000256" key="2">
    <source>
        <dbReference type="ARBA" id="ARBA00022723"/>
    </source>
</evidence>
<comment type="similarity">
    <text evidence="1">Belongs to the SNF2/RAD54 helicase family.</text>
</comment>
<dbReference type="GO" id="GO:0005737">
    <property type="term" value="C:cytoplasm"/>
    <property type="evidence" value="ECO:0007669"/>
    <property type="project" value="TreeGrafter"/>
</dbReference>
<proteinExistence type="inferred from homology"/>
<dbReference type="PANTHER" id="PTHR45626">
    <property type="entry name" value="TRANSCRIPTION TERMINATION FACTOR 2-RELATED"/>
    <property type="match status" value="1"/>
</dbReference>
<dbReference type="SUPFAM" id="SSF57850">
    <property type="entry name" value="RING/U-box"/>
    <property type="match status" value="1"/>
</dbReference>
<keyword evidence="10" id="KW-0175">Coiled coil</keyword>
<feature type="domain" description="RING-type" evidence="12">
    <location>
        <begin position="1029"/>
        <end position="1077"/>
    </location>
</feature>
<dbReference type="InterPro" id="IPR000330">
    <property type="entry name" value="SNF2_N"/>
</dbReference>
<dbReference type="InterPro" id="IPR017907">
    <property type="entry name" value="Znf_RING_CS"/>
</dbReference>
<evidence type="ECO:0000259" key="12">
    <source>
        <dbReference type="PROSITE" id="PS50089"/>
    </source>
</evidence>
<dbReference type="Gene3D" id="3.40.50.10810">
    <property type="entry name" value="Tandem AAA-ATPase domain"/>
    <property type="match status" value="1"/>
</dbReference>
<evidence type="ECO:0000256" key="9">
    <source>
        <dbReference type="PROSITE-ProRule" id="PRU00175"/>
    </source>
</evidence>
<dbReference type="InterPro" id="IPR050628">
    <property type="entry name" value="SNF2_RAD54_helicase_TF"/>
</dbReference>
<dbReference type="EMBL" id="BTFZ01000002">
    <property type="protein sequence ID" value="GMM33989.1"/>
    <property type="molecule type" value="Genomic_DNA"/>
</dbReference>
<keyword evidence="2" id="KW-0479">Metal-binding</keyword>
<feature type="coiled-coil region" evidence="10">
    <location>
        <begin position="495"/>
        <end position="529"/>
    </location>
</feature>
<gene>
    <name evidence="15" type="ORF">DASC09_013140</name>
</gene>
<protein>
    <submittedName>
        <fullName evidence="15">Translocase</fullName>
    </submittedName>
</protein>
<feature type="region of interest" description="Disordered" evidence="11">
    <location>
        <begin position="18"/>
        <end position="56"/>
    </location>
</feature>
<dbReference type="Pfam" id="PF00176">
    <property type="entry name" value="SNF2-rel_dom"/>
    <property type="match status" value="1"/>
</dbReference>
<dbReference type="InterPro" id="IPR027417">
    <property type="entry name" value="P-loop_NTPase"/>
</dbReference>
<keyword evidence="3" id="KW-0547">Nucleotide-binding</keyword>
<dbReference type="PANTHER" id="PTHR45626:SF16">
    <property type="entry name" value="ATP-DEPENDENT HELICASE ULS1"/>
    <property type="match status" value="1"/>
</dbReference>
<dbReference type="InterPro" id="IPR018957">
    <property type="entry name" value="Znf_C3HC4_RING-type"/>
</dbReference>
<evidence type="ECO:0000256" key="6">
    <source>
        <dbReference type="ARBA" id="ARBA00022806"/>
    </source>
</evidence>
<evidence type="ECO:0000256" key="1">
    <source>
        <dbReference type="ARBA" id="ARBA00007025"/>
    </source>
</evidence>
<dbReference type="InterPro" id="IPR001650">
    <property type="entry name" value="Helicase_C-like"/>
</dbReference>
<dbReference type="Pfam" id="PF00271">
    <property type="entry name" value="Helicase_C"/>
    <property type="match status" value="1"/>
</dbReference>
<dbReference type="InterPro" id="IPR013083">
    <property type="entry name" value="Znf_RING/FYVE/PHD"/>
</dbReference>
<evidence type="ECO:0000256" key="7">
    <source>
        <dbReference type="ARBA" id="ARBA00022833"/>
    </source>
</evidence>
<feature type="domain" description="Helicase C-terminal" evidence="14">
    <location>
        <begin position="1194"/>
        <end position="1352"/>
    </location>
</feature>
<dbReference type="InterPro" id="IPR049730">
    <property type="entry name" value="SNF2/RAD54-like_C"/>
</dbReference>
<feature type="compositionally biased region" description="Polar residues" evidence="11">
    <location>
        <begin position="176"/>
        <end position="197"/>
    </location>
</feature>
<dbReference type="PROSITE" id="PS51192">
    <property type="entry name" value="HELICASE_ATP_BIND_1"/>
    <property type="match status" value="1"/>
</dbReference>
<dbReference type="CDD" id="cd18793">
    <property type="entry name" value="SF2_C_SNF"/>
    <property type="match status" value="1"/>
</dbReference>
<evidence type="ECO:0000259" key="13">
    <source>
        <dbReference type="PROSITE" id="PS51192"/>
    </source>
</evidence>
<dbReference type="GO" id="GO:0008094">
    <property type="term" value="F:ATP-dependent activity, acting on DNA"/>
    <property type="evidence" value="ECO:0007669"/>
    <property type="project" value="TreeGrafter"/>
</dbReference>
<evidence type="ECO:0000256" key="10">
    <source>
        <dbReference type="SAM" id="Coils"/>
    </source>
</evidence>
<feature type="compositionally biased region" description="Acidic residues" evidence="11">
    <location>
        <begin position="44"/>
        <end position="53"/>
    </location>
</feature>
<evidence type="ECO:0000256" key="5">
    <source>
        <dbReference type="ARBA" id="ARBA00022801"/>
    </source>
</evidence>
<evidence type="ECO:0000256" key="3">
    <source>
        <dbReference type="ARBA" id="ARBA00022741"/>
    </source>
</evidence>
<evidence type="ECO:0000256" key="4">
    <source>
        <dbReference type="ARBA" id="ARBA00022771"/>
    </source>
</evidence>
<dbReference type="GO" id="GO:0008270">
    <property type="term" value="F:zinc ion binding"/>
    <property type="evidence" value="ECO:0007669"/>
    <property type="project" value="UniProtKB-KW"/>
</dbReference>
<evidence type="ECO:0000256" key="8">
    <source>
        <dbReference type="ARBA" id="ARBA00022840"/>
    </source>
</evidence>
<dbReference type="PROSITE" id="PS00518">
    <property type="entry name" value="ZF_RING_1"/>
    <property type="match status" value="1"/>
</dbReference>
<keyword evidence="8" id="KW-0067">ATP-binding</keyword>
<dbReference type="InterPro" id="IPR038718">
    <property type="entry name" value="SNF2-like_sf"/>
</dbReference>
<feature type="region of interest" description="Disordered" evidence="11">
    <location>
        <begin position="168"/>
        <end position="197"/>
    </location>
</feature>
<dbReference type="GO" id="GO:0005524">
    <property type="term" value="F:ATP binding"/>
    <property type="evidence" value="ECO:0007669"/>
    <property type="project" value="UniProtKB-KW"/>
</dbReference>
<dbReference type="RefSeq" id="XP_064850989.1">
    <property type="nucleotide sequence ID" value="XM_064994917.1"/>
</dbReference>
<keyword evidence="16" id="KW-1185">Reference proteome</keyword>
<dbReference type="PROSITE" id="PS51194">
    <property type="entry name" value="HELICASE_CTER"/>
    <property type="match status" value="1"/>
</dbReference>
<accession>A0AAV5QHY0</accession>
<name>A0AAV5QHY0_9ASCO</name>
<reference evidence="15 16" key="1">
    <citation type="journal article" date="2023" name="Elife">
        <title>Identification of key yeast species and microbe-microbe interactions impacting larval growth of Drosophila in the wild.</title>
        <authorList>
            <person name="Mure A."/>
            <person name="Sugiura Y."/>
            <person name="Maeda R."/>
            <person name="Honda K."/>
            <person name="Sakurai N."/>
            <person name="Takahashi Y."/>
            <person name="Watada M."/>
            <person name="Katoh T."/>
            <person name="Gotoh A."/>
            <person name="Gotoh Y."/>
            <person name="Taniguchi I."/>
            <person name="Nakamura K."/>
            <person name="Hayashi T."/>
            <person name="Katayama T."/>
            <person name="Uemura T."/>
            <person name="Hattori Y."/>
        </authorList>
    </citation>
    <scope>NUCLEOTIDE SEQUENCE [LARGE SCALE GENOMIC DNA]</scope>
    <source>
        <strain evidence="15 16">SC-9</strain>
    </source>
</reference>
<dbReference type="SMART" id="SM00184">
    <property type="entry name" value="RING"/>
    <property type="match status" value="1"/>
</dbReference>
<dbReference type="Gene3D" id="3.40.50.300">
    <property type="entry name" value="P-loop containing nucleotide triphosphate hydrolases"/>
    <property type="match status" value="1"/>
</dbReference>
<sequence length="1369" mass="154011">MEKPSVNYDLSHATLISKEDAPEIASTESSAVINNKEESTTDVSDNEEPDSLSDLDGSLDSFDLDDIFGKGTTASGKQKILQSKSSTPITDALTSADIPSNIIPPNIIPPNIIASNIILPKISKQTESASSITTDIDTQVSSATDSTPVDNINISGNESVVVDSNITENKSEHPHSGSTTGVNMLQSNKSEPSLEGTSHANPLMKHHNLYSTGDINQRPSEFSFNGSIAKDTEKMKLDKKESSYFDRAPIMPELSNKSAEIKPIFASPQSSTSEIMKRKVIQGRSSPPKKTKVSEVIDLTEDSDNEDYVIFGLNKNKAKHDAADITLIDDDDDDDDDEVIFTGERIIADTKKGTSNPPLPFYNKPVPIPGMLPNPVFVNHQPAPLNPGVFINPLPSPPFIKHPNLNQHSNLNQNAKLNQNPNSNQDLVFNITMNNVLSELSAKVQKATELNSEKEGMLQKLKVDKQRSLKQINELVVARLRSSSESQRMMYELKLAHHRVKLRQLESRINLAKSEVQNTVDNLHKLRSNDSFIRSNPQVLRDKIAQRNAEMKEAKLHQKELLASHFGSHKGKRNDSLYNDAADKSDTKEYLPGLSVGSTESEHISNLIETIEPELDNVDDQRLPQTPEEFCITLLKHQRLGLEWLSKMENSTNKGGILADDMGLGKTVQAMAIVLANKASDPTRKTTLIVGPLALMRQWMQEFEDKIKPEYRLSTYLYHSQDKVKDFKALAKYDIVLTTYGTLASEFKKHYKEVMDSAGQKTTQTGIPDFGTGGGKHKSPFFSRESYFHRIILDESHIIKNKKTLSSKACHLLRSDYRLCLTGTPMQNNVEELYPIIRFLKIKPYNDEELFRKEIVLPLKNKNHNYDKKDTSMAFTRLQGLLKAILLRRTKNFKIDGKPILNLTPKVIKKDVIVMDGDEDEFYQALAKKTAKEAKKLLAGEAVGNYSSILTLLLRLRQACNHSFLVRVGDRVSQYKNKEVRLPAIFADNKPKENIEIIKNMVQKCKGFSQQSVQDVEKTIENGEGESSCQLCYDALVRETTSVLFPCGHPLCSECIEAFFETNAADENNKANCSVCQKSVSKNDIVHYSVFHLVCIEAKESGDVLRYFGLTSDEKRKITNGNDGDEDYSDSEYDSDLDFLANSNKNKDEDPSTTIIKQIYPHFSSAKPTDQQRAVKELIAAQDNQFFSSPKIDKCLEIINKVNEDSPDDKIIIFSQFTLFFDFLGKILLDKDIKYLRYDGSMNLDQRDDCIKQFFKNPLKKVLLISLKAGNFGLTLTCANHVIIVDPFWNPYIEEQAMDRAHRIGQMKPVNVYRLLTTDTVEDRIVVLQEKKREMVESALNQNAMTRISRLGRRELRYLFGIANRNETS</sequence>
<organism evidence="15 16">
    <name type="scientific">Saccharomycopsis crataegensis</name>
    <dbReference type="NCBI Taxonomy" id="43959"/>
    <lineage>
        <taxon>Eukaryota</taxon>
        <taxon>Fungi</taxon>
        <taxon>Dikarya</taxon>
        <taxon>Ascomycota</taxon>
        <taxon>Saccharomycotina</taxon>
        <taxon>Saccharomycetes</taxon>
        <taxon>Saccharomycopsidaceae</taxon>
        <taxon>Saccharomycopsis</taxon>
    </lineage>
</organism>
<dbReference type="PROSITE" id="PS50089">
    <property type="entry name" value="ZF_RING_2"/>
    <property type="match status" value="1"/>
</dbReference>
<keyword evidence="7" id="KW-0862">Zinc</keyword>
<feature type="domain" description="Helicase ATP-binding" evidence="13">
    <location>
        <begin position="647"/>
        <end position="843"/>
    </location>
</feature>
<dbReference type="GO" id="GO:0004386">
    <property type="term" value="F:helicase activity"/>
    <property type="evidence" value="ECO:0007669"/>
    <property type="project" value="UniProtKB-KW"/>
</dbReference>
<evidence type="ECO:0000259" key="14">
    <source>
        <dbReference type="PROSITE" id="PS51194"/>
    </source>
</evidence>